<sequence>MTDPLLTVSPPRAPDFIVTIYGDVVEPRGGTLWMGALIECCAEHGISESLVRTAVSRLVSSGRLEGARLGRKSFYRLSTAAQAEFRDAARILFDSPPTPESWLVALREPDACGEAPFPWVRLASGVALAPARTDLRAIDGVIFEAHPVSGHIPALAAQNWPLCDVATAYKRVIDRYAHLMERLDEATASGSTALTLRLRLVDDYRRAALADPQLPLHACPDEWPADAAQDLFTRLYLALSPAADRHIAAQFQNQSGFLPRDTKATLTRLARLRASLA</sequence>
<evidence type="ECO:0000313" key="3">
    <source>
        <dbReference type="EMBL" id="AVW93702.1"/>
    </source>
</evidence>
<dbReference type="Proteomes" id="UP000241447">
    <property type="component" value="Plasmid pCBLh4e"/>
</dbReference>
<dbReference type="Pfam" id="PF08223">
    <property type="entry name" value="PaaX_C"/>
    <property type="match status" value="1"/>
</dbReference>
<feature type="domain" description="Transcriptional repressor PaaX-like C-terminal" evidence="2">
    <location>
        <begin position="160"/>
        <end position="248"/>
    </location>
</feature>
<name>A0A2R4M9J8_9RHOB</name>
<dbReference type="InterPro" id="IPR013225">
    <property type="entry name" value="PaaX_C"/>
</dbReference>
<dbReference type="OrthoDB" id="2270427at2"/>
<dbReference type="EMBL" id="CP028477">
    <property type="protein sequence ID" value="AVW93702.1"/>
    <property type="molecule type" value="Genomic_DNA"/>
</dbReference>
<dbReference type="Pfam" id="PF07848">
    <property type="entry name" value="PaaX"/>
    <property type="match status" value="1"/>
</dbReference>
<evidence type="ECO:0000259" key="1">
    <source>
        <dbReference type="Pfam" id="PF07848"/>
    </source>
</evidence>
<dbReference type="Gene3D" id="1.10.10.10">
    <property type="entry name" value="Winged helix-like DNA-binding domain superfamily/Winged helix DNA-binding domain"/>
    <property type="match status" value="1"/>
</dbReference>
<evidence type="ECO:0000259" key="2">
    <source>
        <dbReference type="Pfam" id="PF08223"/>
    </source>
</evidence>
<dbReference type="GO" id="GO:0006351">
    <property type="term" value="P:DNA-templated transcription"/>
    <property type="evidence" value="ECO:0007669"/>
    <property type="project" value="InterPro"/>
</dbReference>
<dbReference type="PIRSF" id="PIRSF020623">
    <property type="entry name" value="PaaX"/>
    <property type="match status" value="1"/>
</dbReference>
<proteinExistence type="predicted"/>
<geneLocation type="plasmid" evidence="4">
    <name>pcblh4e</name>
</geneLocation>
<reference evidence="3 4" key="1">
    <citation type="submission" date="2018-03" db="EMBL/GenBank/DDBJ databases">
        <title>The Complete Genome of Celeribacter baekdonensis strain LH4, a Thiosulfate-Oxidizing Alphaproteobacterium Isolated from Gulf of Mexico Continental Slope Sediments.</title>
        <authorList>
            <person name="Flood B.E."/>
            <person name="Bailey J.V."/>
            <person name="Leprich D."/>
        </authorList>
    </citation>
    <scope>NUCLEOTIDE SEQUENCE [LARGE SCALE GENOMIC DNA]</scope>
    <source>
        <strain evidence="3 4">LH4</strain>
        <plasmid evidence="4">Plasmid pcblh4e</plasmid>
    </source>
</reference>
<dbReference type="Gene3D" id="1.20.58.1460">
    <property type="match status" value="1"/>
</dbReference>
<dbReference type="InterPro" id="IPR011965">
    <property type="entry name" value="PaaX_trns_reg"/>
</dbReference>
<organism evidence="3 4">
    <name type="scientific">Celeribacter baekdonensis</name>
    <dbReference type="NCBI Taxonomy" id="875171"/>
    <lineage>
        <taxon>Bacteria</taxon>
        <taxon>Pseudomonadati</taxon>
        <taxon>Pseudomonadota</taxon>
        <taxon>Alphaproteobacteria</taxon>
        <taxon>Rhodobacterales</taxon>
        <taxon>Roseobacteraceae</taxon>
        <taxon>Celeribacter</taxon>
    </lineage>
</organism>
<dbReference type="PANTHER" id="PTHR30319">
    <property type="entry name" value="PHENYLACETIC ACID REGULATOR-RELATED TRANSCRIPTIONAL REPRESSOR"/>
    <property type="match status" value="1"/>
</dbReference>
<dbReference type="KEGG" id="cbak:DA792_22015"/>
<dbReference type="PANTHER" id="PTHR30319:SF1">
    <property type="entry name" value="TRANSCRIPTIONAL REPRESSOR PAAX"/>
    <property type="match status" value="1"/>
</dbReference>
<gene>
    <name evidence="3" type="ORF">DA792_22015</name>
</gene>
<dbReference type="InterPro" id="IPR012906">
    <property type="entry name" value="PaaX-like_N"/>
</dbReference>
<dbReference type="InterPro" id="IPR036388">
    <property type="entry name" value="WH-like_DNA-bd_sf"/>
</dbReference>
<protein>
    <submittedName>
        <fullName evidence="3">ArsR family transcriptional regulator</fullName>
    </submittedName>
</protein>
<accession>A0A2R4M9J8</accession>
<keyword evidence="3" id="KW-0614">Plasmid</keyword>
<dbReference type="AlphaFoldDB" id="A0A2R4M9J8"/>
<evidence type="ECO:0000313" key="4">
    <source>
        <dbReference type="Proteomes" id="UP000241447"/>
    </source>
</evidence>
<dbReference type="RefSeq" id="WP_107722928.1">
    <property type="nucleotide sequence ID" value="NZ_CP028477.1"/>
</dbReference>
<feature type="domain" description="Transcriptional repressor PaaX-like N-terminal" evidence="1">
    <location>
        <begin position="15"/>
        <end position="79"/>
    </location>
</feature>